<dbReference type="HOGENOM" id="CLU_3196712_0_0_9"/>
<dbReference type="PATRIC" id="fig|476272.21.peg.1251"/>
<dbReference type="AlphaFoldDB" id="C0CQG4"/>
<accession>C0CQG4</accession>
<protein>
    <submittedName>
        <fullName evidence="1">Uncharacterized protein</fullName>
    </submittedName>
</protein>
<evidence type="ECO:0000313" key="1">
    <source>
        <dbReference type="EMBL" id="EEG47954.1"/>
    </source>
</evidence>
<name>C0CQG4_BLAHS</name>
<sequence length="45" mass="4982">MCLSIVKHKNTQNIAGKCVMMRGSKKNKVLKKKNIDVKIKTPGLG</sequence>
<comment type="caution">
    <text evidence="1">The sequence shown here is derived from an EMBL/GenBank/DDBJ whole genome shotgun (WGS) entry which is preliminary data.</text>
</comment>
<reference evidence="1 2" key="1">
    <citation type="submission" date="2009-01" db="EMBL/GenBank/DDBJ databases">
        <authorList>
            <person name="Fulton L."/>
            <person name="Clifton S."/>
            <person name="Fulton B."/>
            <person name="Xu J."/>
            <person name="Minx P."/>
            <person name="Pepin K.H."/>
            <person name="Johnson M."/>
            <person name="Bhonagiri V."/>
            <person name="Nash W.E."/>
            <person name="Mardis E.R."/>
            <person name="Wilson R.K."/>
        </authorList>
    </citation>
    <scope>NUCLEOTIDE SEQUENCE [LARGE SCALE GENOMIC DNA]</scope>
    <source>
        <strain evidence="2">DSM 10507 / JCM 14656 / S5a33</strain>
    </source>
</reference>
<dbReference type="EMBL" id="ACBZ01000171">
    <property type="protein sequence ID" value="EEG47954.1"/>
    <property type="molecule type" value="Genomic_DNA"/>
</dbReference>
<proteinExistence type="predicted"/>
<gene>
    <name evidence="1" type="ORF">RUMHYD_03119</name>
</gene>
<keyword evidence="2" id="KW-1185">Reference proteome</keyword>
<reference evidence="1 2" key="2">
    <citation type="submission" date="2009-02" db="EMBL/GenBank/DDBJ databases">
        <title>Draft genome sequence of Blautia hydrogenotrophica DSM 10507 (Ruminococcus hydrogenotrophicus DSM 10507).</title>
        <authorList>
            <person name="Sudarsanam P."/>
            <person name="Ley R."/>
            <person name="Guruge J."/>
            <person name="Turnbaugh P.J."/>
            <person name="Mahowald M."/>
            <person name="Liep D."/>
            <person name="Gordon J."/>
        </authorList>
    </citation>
    <scope>NUCLEOTIDE SEQUENCE [LARGE SCALE GENOMIC DNA]</scope>
    <source>
        <strain evidence="2">DSM 10507 / JCM 14656 / S5a33</strain>
    </source>
</reference>
<dbReference type="Proteomes" id="UP000003100">
    <property type="component" value="Unassembled WGS sequence"/>
</dbReference>
<evidence type="ECO:0000313" key="2">
    <source>
        <dbReference type="Proteomes" id="UP000003100"/>
    </source>
</evidence>
<organism evidence="1 2">
    <name type="scientific">Blautia hydrogenotrophica (strain DSM 10507 / JCM 14656 / S5a33)</name>
    <name type="common">Ruminococcus hydrogenotrophicus</name>
    <dbReference type="NCBI Taxonomy" id="476272"/>
    <lineage>
        <taxon>Bacteria</taxon>
        <taxon>Bacillati</taxon>
        <taxon>Bacillota</taxon>
        <taxon>Clostridia</taxon>
        <taxon>Lachnospirales</taxon>
        <taxon>Lachnospiraceae</taxon>
        <taxon>Blautia</taxon>
    </lineage>
</organism>